<feature type="region of interest" description="Disordered" evidence="8">
    <location>
        <begin position="448"/>
        <end position="479"/>
    </location>
</feature>
<dbReference type="GO" id="GO:0003735">
    <property type="term" value="F:structural constituent of ribosome"/>
    <property type="evidence" value="ECO:0007669"/>
    <property type="project" value="TreeGrafter"/>
</dbReference>
<dbReference type="PANTHER" id="PTHR13184:SF5">
    <property type="entry name" value="METHYLTRANSFERASE-LIKE PROTEIN 17, MITOCHONDRIAL"/>
    <property type="match status" value="1"/>
</dbReference>
<dbReference type="eggNOG" id="KOG2539">
    <property type="taxonomic scope" value="Eukaryota"/>
</dbReference>
<dbReference type="EMBL" id="FO082269">
    <property type="protein sequence ID" value="CCO18213.1"/>
    <property type="molecule type" value="Genomic_DNA"/>
</dbReference>
<feature type="compositionally biased region" description="Basic and acidic residues" evidence="8">
    <location>
        <begin position="457"/>
        <end position="472"/>
    </location>
</feature>
<dbReference type="InterPro" id="IPR015324">
    <property type="entry name" value="Ribosomal_Rsm22-like"/>
</dbReference>
<dbReference type="Proteomes" id="UP000198341">
    <property type="component" value="Chromosome 10"/>
</dbReference>
<dbReference type="Pfam" id="PF09243">
    <property type="entry name" value="Rsm22"/>
    <property type="match status" value="2"/>
</dbReference>
<evidence type="ECO:0000256" key="5">
    <source>
        <dbReference type="ARBA" id="ARBA00023014"/>
    </source>
</evidence>
<keyword evidence="4" id="KW-0408">Iron</keyword>
<reference evidence="9 10" key="1">
    <citation type="submission" date="2011-10" db="EMBL/GenBank/DDBJ databases">
        <authorList>
            <person name="Genoscope - CEA"/>
        </authorList>
    </citation>
    <scope>NUCLEOTIDE SEQUENCE [LARGE SCALE GENOMIC DNA]</scope>
    <source>
        <strain evidence="9 10">RCC 1105</strain>
    </source>
</reference>
<evidence type="ECO:0000256" key="3">
    <source>
        <dbReference type="ARBA" id="ARBA00022946"/>
    </source>
</evidence>
<comment type="function">
    <text evidence="7">Mitochondrial ribosome (mitoribosome) assembly factor. Binds at the interface of the head and body domains of the mitochondrial small ribosomal subunit (mt-SSU), occluding the mRNA channel and preventing compaction of the head domain towards the body. Probable inactive methyltransferase: retains the characteristic folding and ability to bind S-adenosyl-L-methionine, but it probably lost its methyltransferase activity.</text>
</comment>
<evidence type="ECO:0000256" key="1">
    <source>
        <dbReference type="ARBA" id="ARBA00004173"/>
    </source>
</evidence>
<accession>K8F9C1</accession>
<evidence type="ECO:0000256" key="7">
    <source>
        <dbReference type="ARBA" id="ARBA00045681"/>
    </source>
</evidence>
<evidence type="ECO:0000313" key="10">
    <source>
        <dbReference type="Proteomes" id="UP000198341"/>
    </source>
</evidence>
<keyword evidence="10" id="KW-1185">Reference proteome</keyword>
<keyword evidence="3" id="KW-0809">Transit peptide</keyword>
<dbReference type="GO" id="GO:0051536">
    <property type="term" value="F:iron-sulfur cluster binding"/>
    <property type="evidence" value="ECO:0007669"/>
    <property type="project" value="UniProtKB-KW"/>
</dbReference>
<dbReference type="RefSeq" id="XP_007510680.1">
    <property type="nucleotide sequence ID" value="XM_007510618.1"/>
</dbReference>
<keyword evidence="5" id="KW-0411">Iron-sulfur</keyword>
<feature type="region of interest" description="Disordered" evidence="8">
    <location>
        <begin position="25"/>
        <end position="73"/>
    </location>
</feature>
<feature type="compositionally biased region" description="Acidic residues" evidence="8">
    <location>
        <begin position="745"/>
        <end position="771"/>
    </location>
</feature>
<feature type="compositionally biased region" description="Low complexity" evidence="8">
    <location>
        <begin position="26"/>
        <end position="36"/>
    </location>
</feature>
<evidence type="ECO:0000256" key="8">
    <source>
        <dbReference type="SAM" id="MobiDB-lite"/>
    </source>
</evidence>
<proteinExistence type="predicted"/>
<comment type="subcellular location">
    <subcellularLocation>
        <location evidence="1">Mitochondrion</location>
    </subcellularLocation>
</comment>
<dbReference type="InterPro" id="IPR052571">
    <property type="entry name" value="Mt_RNA_Methyltransferase"/>
</dbReference>
<dbReference type="KEGG" id="bpg:Bathy10g04010"/>
<dbReference type="GeneID" id="19013476"/>
<dbReference type="GO" id="GO:0006412">
    <property type="term" value="P:translation"/>
    <property type="evidence" value="ECO:0007669"/>
    <property type="project" value="InterPro"/>
</dbReference>
<dbReference type="OrthoDB" id="421327at2759"/>
<organism evidence="9 10">
    <name type="scientific">Bathycoccus prasinos</name>
    <dbReference type="NCBI Taxonomy" id="41875"/>
    <lineage>
        <taxon>Eukaryota</taxon>
        <taxon>Viridiplantae</taxon>
        <taxon>Chlorophyta</taxon>
        <taxon>Mamiellophyceae</taxon>
        <taxon>Mamiellales</taxon>
        <taxon>Bathycoccaceae</taxon>
        <taxon>Bathycoccus</taxon>
    </lineage>
</organism>
<dbReference type="STRING" id="41875.K8F9C1"/>
<evidence type="ECO:0000313" key="9">
    <source>
        <dbReference type="EMBL" id="CCO18213.1"/>
    </source>
</evidence>
<dbReference type="GO" id="GO:0005763">
    <property type="term" value="C:mitochondrial small ribosomal subunit"/>
    <property type="evidence" value="ECO:0007669"/>
    <property type="project" value="TreeGrafter"/>
</dbReference>
<gene>
    <name evidence="9" type="ordered locus">Bathy10g04010</name>
</gene>
<feature type="region of interest" description="Disordered" evidence="8">
    <location>
        <begin position="304"/>
        <end position="329"/>
    </location>
</feature>
<dbReference type="AlphaFoldDB" id="K8F9C1"/>
<protein>
    <submittedName>
        <fullName evidence="9">Uncharacterized protein</fullName>
    </submittedName>
</protein>
<sequence length="904" mass="101951">MSIRRSCCSCFASAAEENRFRSLCTSSGASASATASTDDDDKDDDENRRRIRERKREEEEEGSIEENPNENAWRRMVREADEFVLPPALRLKTLASSRVEDDGNKTKNIESSLSSLISNVPAKAIVIETNRLTNRKGFYNDIKSDYIIDNNNNENNGKNSMELPKHFEKAVKKAIQSEGSSNKQLARKGKSLLEVLRTASRGFPDDQVDDFNDSSEDFRVRSWVKEGLDVKGSKNSSHRSRMNDSATKMYEDDGEDEDDVEIMKRDWDADIEWGARLSVRKMRRMQMEEAVFVGKAKTRTGAKKKLGDFAASSDDPRQQIQSRRNAPKYDQTEAAAYAITRAPMTLGAITNVLNEIHLRLNGGSLDEKVASFSPETLLDFGSGSVFVGAMAARNVFGDHVGMSKTGRKSIGDDRDESTRSNNRVAFAAVDKSSHGMVFAKRVEEYMRDEAEKEGEEDTKLGTKEDENGKATDYDDNYDDNDDDALPIQWSEDTFVPESVRNNRRFPTPEAWSEGSKQRSVASLAALQDRSASSFDLVLACYSLGEVMVEAENEERRIKSGMTSSKHLSGANKTFGMRKVDLLARQLWDKTADGGVLVIVEPGTPRGSKLVRRVRQLVLDYEERNARNAEKKMNAAPNSVKSNAHVVAPCQHDKKCPMSVANEKKSTSQMWCHFSQRVERTATHRLMLARGKGRTYQDERFSYVAIQKLPRDQAEELAESKALRILEEENNADVDAFFASESLPSSDDDYNDEEEEEEEEEDDESEEDEDEDTFIFDESTKSKARAVAMASQPLWSRVVRPPIKRRGHVVIETCEPNGKLEKRTVAKSHGTVFGIGRDGYRRARKTKLGDLFSFEDVKKRTTIDTDDDFDIDGTKNTSINNRAGVVFDEEKFIMDWLEQKKKVVE</sequence>
<evidence type="ECO:0000256" key="2">
    <source>
        <dbReference type="ARBA" id="ARBA00022723"/>
    </source>
</evidence>
<dbReference type="PANTHER" id="PTHR13184">
    <property type="entry name" value="37S RIBOSOMAL PROTEIN S22"/>
    <property type="match status" value="1"/>
</dbReference>
<evidence type="ECO:0000256" key="6">
    <source>
        <dbReference type="ARBA" id="ARBA00023128"/>
    </source>
</evidence>
<feature type="compositionally biased region" description="Acidic residues" evidence="8">
    <location>
        <begin position="58"/>
        <end position="68"/>
    </location>
</feature>
<feature type="region of interest" description="Disordered" evidence="8">
    <location>
        <begin position="736"/>
        <end position="771"/>
    </location>
</feature>
<evidence type="ECO:0000256" key="4">
    <source>
        <dbReference type="ARBA" id="ARBA00023004"/>
    </source>
</evidence>
<name>K8F9C1_9CHLO</name>
<keyword evidence="2" id="KW-0479">Metal-binding</keyword>
<keyword evidence="6" id="KW-0496">Mitochondrion</keyword>
<dbReference type="GO" id="GO:0046872">
    <property type="term" value="F:metal ion binding"/>
    <property type="evidence" value="ECO:0007669"/>
    <property type="project" value="UniProtKB-KW"/>
</dbReference>
<dbReference type="GO" id="GO:0008168">
    <property type="term" value="F:methyltransferase activity"/>
    <property type="evidence" value="ECO:0007669"/>
    <property type="project" value="InterPro"/>
</dbReference>
<feature type="region of interest" description="Disordered" evidence="8">
    <location>
        <begin position="230"/>
        <end position="257"/>
    </location>
</feature>